<proteinExistence type="predicted"/>
<evidence type="ECO:0000256" key="1">
    <source>
        <dbReference type="SAM" id="MobiDB-lite"/>
    </source>
</evidence>
<dbReference type="Gene3D" id="2.30.30.40">
    <property type="entry name" value="SH3 Domains"/>
    <property type="match status" value="1"/>
</dbReference>
<dbReference type="AlphaFoldDB" id="A0A1J6Q5L6"/>
<dbReference type="PROSITE" id="PS51257">
    <property type="entry name" value="PROKAR_LIPOPROTEIN"/>
    <property type="match status" value="1"/>
</dbReference>
<name>A0A1J6Q5L6_CAMJU</name>
<sequence length="333" mass="37136">MIKNGVITLSLAASIFLGACSMLPYKENFSCEKGKDNGMCGSVIEVYDLSSDMDELRKKTDREYEQKHPEVKAEAKTKAEQEARDSFRTLKLQEMVESVEIRKIQNETPTIFRYYLSEEEASNKADVALISENDKESKAIRKDLKNQTEKANSQTNKNTKNGKNTHLKHSNKSASKNDSKIKNNANKETNINKLYDGIKIYDNNESGIKDANLTNKEGNASSVNTLDINFTKSNAEQNLSTANTNTNGIDKNSQVTNEPAIDCSASSDSKITQINGKVKVCVYHANIREMPSCKALVLRVANQGEELEALYEQGGWIKLKDGTYVHKSIVTKD</sequence>
<feature type="chain" id="PRO_5044375499" evidence="2">
    <location>
        <begin position="20"/>
        <end position="333"/>
    </location>
</feature>
<feature type="signal peptide" evidence="2">
    <location>
        <begin position="1"/>
        <end position="19"/>
    </location>
</feature>
<dbReference type="EMBL" id="AACCII010000007">
    <property type="protein sequence ID" value="EAJ9719091.1"/>
    <property type="molecule type" value="Genomic_DNA"/>
</dbReference>
<dbReference type="RefSeq" id="WP_002896923.1">
    <property type="nucleotide sequence ID" value="NZ_CP012206.1"/>
</dbReference>
<keyword evidence="2" id="KW-0732">Signal</keyword>
<gene>
    <name evidence="3" type="ORF">E8P16_06495</name>
</gene>
<evidence type="ECO:0000313" key="3">
    <source>
        <dbReference type="EMBL" id="EAJ9719091.1"/>
    </source>
</evidence>
<feature type="region of interest" description="Disordered" evidence="1">
    <location>
        <begin position="142"/>
        <end position="186"/>
    </location>
</feature>
<comment type="caution">
    <text evidence="3">The sequence shown here is derived from an EMBL/GenBank/DDBJ whole genome shotgun (WGS) entry which is preliminary data.</text>
</comment>
<evidence type="ECO:0000313" key="4">
    <source>
        <dbReference type="Proteomes" id="UP000349590"/>
    </source>
</evidence>
<protein>
    <submittedName>
        <fullName evidence="3">SH3 domain-containing protein</fullName>
    </submittedName>
</protein>
<accession>A0A1J6Q5L6</accession>
<organism evidence="3 4">
    <name type="scientific">Campylobacter jejuni</name>
    <dbReference type="NCBI Taxonomy" id="197"/>
    <lineage>
        <taxon>Bacteria</taxon>
        <taxon>Pseudomonadati</taxon>
        <taxon>Campylobacterota</taxon>
        <taxon>Epsilonproteobacteria</taxon>
        <taxon>Campylobacterales</taxon>
        <taxon>Campylobacteraceae</taxon>
        <taxon>Campylobacter</taxon>
    </lineage>
</organism>
<evidence type="ECO:0000256" key="2">
    <source>
        <dbReference type="SAM" id="SignalP"/>
    </source>
</evidence>
<reference evidence="3 4" key="1">
    <citation type="submission" date="2019-04" db="EMBL/GenBank/DDBJ databases">
        <authorList>
            <consortium name="PulseNet: The National Subtyping Network for Foodborne Disease Surveillance"/>
            <person name="Tarr C.L."/>
            <person name="Trees E."/>
            <person name="Katz L.S."/>
            <person name="Carleton-Romer H.A."/>
            <person name="Stroika S."/>
            <person name="Kucerova Z."/>
            <person name="Roache K.F."/>
            <person name="Sabol A.L."/>
            <person name="Besser J."/>
            <person name="Gerner-Smidt P."/>
        </authorList>
    </citation>
    <scope>NUCLEOTIDE SEQUENCE [LARGE SCALE GENOMIC DNA]</scope>
    <source>
        <strain evidence="3 4">PNUSAC009041</strain>
    </source>
</reference>
<dbReference type="Proteomes" id="UP000349590">
    <property type="component" value="Unassembled WGS sequence"/>
</dbReference>